<feature type="non-terminal residue" evidence="1">
    <location>
        <position position="1"/>
    </location>
</feature>
<accession>A0AAV2YIT9</accession>
<organism evidence="1 2">
    <name type="scientific">Lagenidium giganteum</name>
    <dbReference type="NCBI Taxonomy" id="4803"/>
    <lineage>
        <taxon>Eukaryota</taxon>
        <taxon>Sar</taxon>
        <taxon>Stramenopiles</taxon>
        <taxon>Oomycota</taxon>
        <taxon>Peronosporomycetes</taxon>
        <taxon>Pythiales</taxon>
        <taxon>Pythiaceae</taxon>
    </lineage>
</organism>
<sequence length="96" mass="10761">TSNDFGPASRHDWATTHAWQPDGTAVIPPSSVTFDQLRAIDRHQREIDTVNANRNNESDFVRVRCRINGGVVELELSIEDLRSGLGLPSYRLCPPF</sequence>
<name>A0AAV2YIT9_9STRA</name>
<keyword evidence="2" id="KW-1185">Reference proteome</keyword>
<gene>
    <name evidence="1" type="ORF">N0F65_003452</name>
</gene>
<reference evidence="1" key="2">
    <citation type="journal article" date="2023" name="Microbiol Resour">
        <title>Decontamination and Annotation of the Draft Genome Sequence of the Oomycete Lagenidium giganteum ARSEF 373.</title>
        <authorList>
            <person name="Morgan W.R."/>
            <person name="Tartar A."/>
        </authorList>
    </citation>
    <scope>NUCLEOTIDE SEQUENCE</scope>
    <source>
        <strain evidence="1">ARSEF 373</strain>
    </source>
</reference>
<protein>
    <submittedName>
        <fullName evidence="1">Uncharacterized protein</fullName>
    </submittedName>
</protein>
<proteinExistence type="predicted"/>
<dbReference type="AlphaFoldDB" id="A0AAV2YIT9"/>
<reference evidence="1" key="1">
    <citation type="submission" date="2022-11" db="EMBL/GenBank/DDBJ databases">
        <authorList>
            <person name="Morgan W.R."/>
            <person name="Tartar A."/>
        </authorList>
    </citation>
    <scope>NUCLEOTIDE SEQUENCE</scope>
    <source>
        <strain evidence="1">ARSEF 373</strain>
    </source>
</reference>
<comment type="caution">
    <text evidence="1">The sequence shown here is derived from an EMBL/GenBank/DDBJ whole genome shotgun (WGS) entry which is preliminary data.</text>
</comment>
<dbReference type="Proteomes" id="UP001146120">
    <property type="component" value="Unassembled WGS sequence"/>
</dbReference>
<evidence type="ECO:0000313" key="2">
    <source>
        <dbReference type="Proteomes" id="UP001146120"/>
    </source>
</evidence>
<evidence type="ECO:0000313" key="1">
    <source>
        <dbReference type="EMBL" id="DAZ92639.1"/>
    </source>
</evidence>
<dbReference type="EMBL" id="DAKRPA010000412">
    <property type="protein sequence ID" value="DAZ92639.1"/>
    <property type="molecule type" value="Genomic_DNA"/>
</dbReference>